<evidence type="ECO:0000259" key="3">
    <source>
        <dbReference type="PROSITE" id="PS51186"/>
    </source>
</evidence>
<keyword evidence="1" id="KW-0808">Transferase</keyword>
<keyword evidence="2" id="KW-0012">Acyltransferase</keyword>
<reference evidence="4" key="1">
    <citation type="journal article" date="2014" name="Int. J. Syst. Evol. Microbiol.">
        <title>Complete genome sequence of Corynebacterium casei LMG S-19264T (=DSM 44701T), isolated from a smear-ripened cheese.</title>
        <authorList>
            <consortium name="US DOE Joint Genome Institute (JGI-PGF)"/>
            <person name="Walter F."/>
            <person name="Albersmeier A."/>
            <person name="Kalinowski J."/>
            <person name="Ruckert C."/>
        </authorList>
    </citation>
    <scope>NUCLEOTIDE SEQUENCE</scope>
    <source>
        <strain evidence="4">CGMCC 1.16548</strain>
    </source>
</reference>
<evidence type="ECO:0000313" key="5">
    <source>
        <dbReference type="Proteomes" id="UP000617531"/>
    </source>
</evidence>
<dbReference type="AlphaFoldDB" id="A0A8J3GQN7"/>
<dbReference type="PANTHER" id="PTHR43877:SF2">
    <property type="entry name" value="AMINOALKYLPHOSPHONATE N-ACETYLTRANSFERASE-RELATED"/>
    <property type="match status" value="1"/>
</dbReference>
<dbReference type="CDD" id="cd04301">
    <property type="entry name" value="NAT_SF"/>
    <property type="match status" value="1"/>
</dbReference>
<dbReference type="SUPFAM" id="SSF55729">
    <property type="entry name" value="Acyl-CoA N-acyltransferases (Nat)"/>
    <property type="match status" value="1"/>
</dbReference>
<accession>A0A8J3GQN7</accession>
<dbReference type="EMBL" id="BNAI01000002">
    <property type="protein sequence ID" value="GHF16368.1"/>
    <property type="molecule type" value="Genomic_DNA"/>
</dbReference>
<dbReference type="Gene3D" id="3.40.630.30">
    <property type="match status" value="1"/>
</dbReference>
<dbReference type="InterPro" id="IPR050832">
    <property type="entry name" value="Bact_Acetyltransf"/>
</dbReference>
<keyword evidence="5" id="KW-1185">Reference proteome</keyword>
<dbReference type="GO" id="GO:0016747">
    <property type="term" value="F:acyltransferase activity, transferring groups other than amino-acyl groups"/>
    <property type="evidence" value="ECO:0007669"/>
    <property type="project" value="InterPro"/>
</dbReference>
<gene>
    <name evidence="4" type="ORF">GCM10011600_16850</name>
</gene>
<feature type="domain" description="N-acetyltransferase" evidence="3">
    <location>
        <begin position="3"/>
        <end position="156"/>
    </location>
</feature>
<sequence>MALELRAATEADIPRIAEIWGPAWRDGHLGGVPDELVRMRTPENFVQRSAALHPNATLAVLDGSTVGFVAVRDDEIDQLFVDAAARGAGIADALLRAGEQQIAAAGHPGAWLAVVATNARARRFYERNGWSDGGEFSYTTDAPDGTIEVPCRRYVKQLSA</sequence>
<dbReference type="Proteomes" id="UP000617531">
    <property type="component" value="Unassembled WGS sequence"/>
</dbReference>
<organism evidence="4 5">
    <name type="scientific">Pseudolysinimonas yzui</name>
    <dbReference type="NCBI Taxonomy" id="2708254"/>
    <lineage>
        <taxon>Bacteria</taxon>
        <taxon>Bacillati</taxon>
        <taxon>Actinomycetota</taxon>
        <taxon>Actinomycetes</taxon>
        <taxon>Micrococcales</taxon>
        <taxon>Microbacteriaceae</taxon>
        <taxon>Pseudolysinimonas</taxon>
    </lineage>
</organism>
<name>A0A8J3GQN7_9MICO</name>
<dbReference type="InterPro" id="IPR016181">
    <property type="entry name" value="Acyl_CoA_acyltransferase"/>
</dbReference>
<evidence type="ECO:0000256" key="2">
    <source>
        <dbReference type="ARBA" id="ARBA00023315"/>
    </source>
</evidence>
<dbReference type="RefSeq" id="WP_191283004.1">
    <property type="nucleotide sequence ID" value="NZ_BNAI01000002.1"/>
</dbReference>
<evidence type="ECO:0000313" key="4">
    <source>
        <dbReference type="EMBL" id="GHF16368.1"/>
    </source>
</evidence>
<dbReference type="Pfam" id="PF00583">
    <property type="entry name" value="Acetyltransf_1"/>
    <property type="match status" value="1"/>
</dbReference>
<evidence type="ECO:0000256" key="1">
    <source>
        <dbReference type="ARBA" id="ARBA00022679"/>
    </source>
</evidence>
<comment type="caution">
    <text evidence="4">The sequence shown here is derived from an EMBL/GenBank/DDBJ whole genome shotgun (WGS) entry which is preliminary data.</text>
</comment>
<dbReference type="PANTHER" id="PTHR43877">
    <property type="entry name" value="AMINOALKYLPHOSPHONATE N-ACETYLTRANSFERASE-RELATED-RELATED"/>
    <property type="match status" value="1"/>
</dbReference>
<reference evidence="4" key="2">
    <citation type="submission" date="2020-09" db="EMBL/GenBank/DDBJ databases">
        <authorList>
            <person name="Sun Q."/>
            <person name="Zhou Y."/>
        </authorList>
    </citation>
    <scope>NUCLEOTIDE SEQUENCE</scope>
    <source>
        <strain evidence="4">CGMCC 1.16548</strain>
    </source>
</reference>
<dbReference type="PROSITE" id="PS51186">
    <property type="entry name" value="GNAT"/>
    <property type="match status" value="1"/>
</dbReference>
<proteinExistence type="predicted"/>
<protein>
    <recommendedName>
        <fullName evidence="3">N-acetyltransferase domain-containing protein</fullName>
    </recommendedName>
</protein>
<dbReference type="InterPro" id="IPR000182">
    <property type="entry name" value="GNAT_dom"/>
</dbReference>